<dbReference type="GO" id="GO:0006661">
    <property type="term" value="P:phosphatidylinositol biosynthetic process"/>
    <property type="evidence" value="ECO:0007669"/>
    <property type="project" value="TreeGrafter"/>
</dbReference>
<dbReference type="PIRSF" id="PIRSF000848">
    <property type="entry name" value="CDP_diag_ino_3_P"/>
    <property type="match status" value="1"/>
</dbReference>
<accession>A0A183B0L8</accession>
<dbReference type="PANTHER" id="PTHR15362">
    <property type="entry name" value="PHOSPHATIDYLINOSITOL SYNTHASE"/>
    <property type="match status" value="1"/>
</dbReference>
<keyword evidence="10" id="KW-0460">Magnesium</keyword>
<reference evidence="19 20" key="2">
    <citation type="submission" date="2018-11" db="EMBL/GenBank/DDBJ databases">
        <authorList>
            <consortium name="Pathogen Informatics"/>
        </authorList>
    </citation>
    <scope>NUCLEOTIDE SEQUENCE [LARGE SCALE GENOMIC DNA]</scope>
    <source>
        <strain evidence="19 20">Egypt</strain>
    </source>
</reference>
<name>A0A183B0L8_9TREM</name>
<evidence type="ECO:0000256" key="7">
    <source>
        <dbReference type="ARBA" id="ARBA00022679"/>
    </source>
</evidence>
<feature type="transmembrane region" description="Helical" evidence="18">
    <location>
        <begin position="6"/>
        <end position="26"/>
    </location>
</feature>
<comment type="cofactor">
    <cofactor evidence="1">
        <name>Mn(2+)</name>
        <dbReference type="ChEBI" id="CHEBI:29035"/>
    </cofactor>
</comment>
<evidence type="ECO:0000256" key="14">
    <source>
        <dbReference type="ARBA" id="ARBA00023209"/>
    </source>
</evidence>
<keyword evidence="8 18" id="KW-0812">Transmembrane</keyword>
<proteinExistence type="inferred from homology"/>
<dbReference type="Proteomes" id="UP000272942">
    <property type="component" value="Unassembled WGS sequence"/>
</dbReference>
<comment type="subcellular location">
    <subcellularLocation>
        <location evidence="3">Membrane</location>
        <topology evidence="3">Multi-pass membrane protein</topology>
    </subcellularLocation>
</comment>
<feature type="transmembrane region" description="Helical" evidence="18">
    <location>
        <begin position="33"/>
        <end position="51"/>
    </location>
</feature>
<dbReference type="InterPro" id="IPR000462">
    <property type="entry name" value="CDP-OH_P_trans"/>
</dbReference>
<evidence type="ECO:0000256" key="8">
    <source>
        <dbReference type="ARBA" id="ARBA00022692"/>
    </source>
</evidence>
<keyword evidence="14 16" id="KW-0594">Phospholipid biosynthesis</keyword>
<dbReference type="OrthoDB" id="10251079at2759"/>
<evidence type="ECO:0000256" key="2">
    <source>
        <dbReference type="ARBA" id="ARBA00001946"/>
    </source>
</evidence>
<dbReference type="InterPro" id="IPR043130">
    <property type="entry name" value="CDP-OH_PTrfase_TM_dom"/>
</dbReference>
<sequence length="212" mass="23900">MVMDCAEYFIVYFLFSGYGRIILLLCSCYCMRTNCVAAAIAYIISGLLDALDGHAARILNQSTKFGAMLDMLVDRCATMCLLACLIVFYPTWMFVFQLSMIVDISSHWLHMHSSILGGGQSHKTIDMNASPILRLYYHNRIVLFLMCLGNEIQLLHENVTWIGDEIFAIQLPTLKTTISAVVYKTAIYMYILTSVSQSEHACSYSAIHSFVN</sequence>
<protein>
    <recommendedName>
        <fullName evidence="5 16">CDP-diacylglycerol--inositol 3-phosphatidyltransferase</fullName>
        <ecNumber evidence="5 16">2.7.8.11</ecNumber>
    </recommendedName>
</protein>
<evidence type="ECO:0000256" key="10">
    <source>
        <dbReference type="ARBA" id="ARBA00022842"/>
    </source>
</evidence>
<dbReference type="GO" id="GO:0046872">
    <property type="term" value="F:metal ion binding"/>
    <property type="evidence" value="ECO:0007669"/>
    <property type="project" value="UniProtKB-KW"/>
</dbReference>
<dbReference type="PANTHER" id="PTHR15362:SF4">
    <property type="entry name" value="CDP-DIACYLGLYCEROL--INOSITOL 3-PHOSPHATIDYLTRANSFERASE"/>
    <property type="match status" value="1"/>
</dbReference>
<organism evidence="21">
    <name type="scientific">Echinostoma caproni</name>
    <dbReference type="NCBI Taxonomy" id="27848"/>
    <lineage>
        <taxon>Eukaryota</taxon>
        <taxon>Metazoa</taxon>
        <taxon>Spiralia</taxon>
        <taxon>Lophotrochozoa</taxon>
        <taxon>Platyhelminthes</taxon>
        <taxon>Trematoda</taxon>
        <taxon>Digenea</taxon>
        <taxon>Plagiorchiida</taxon>
        <taxon>Echinostomata</taxon>
        <taxon>Echinostomatoidea</taxon>
        <taxon>Echinostomatidae</taxon>
        <taxon>Echinostoma</taxon>
    </lineage>
</organism>
<dbReference type="Pfam" id="PF01066">
    <property type="entry name" value="CDP-OH_P_transf"/>
    <property type="match status" value="1"/>
</dbReference>
<evidence type="ECO:0000256" key="3">
    <source>
        <dbReference type="ARBA" id="ARBA00004141"/>
    </source>
</evidence>
<evidence type="ECO:0000256" key="12">
    <source>
        <dbReference type="ARBA" id="ARBA00023098"/>
    </source>
</evidence>
<dbReference type="AlphaFoldDB" id="A0A183B0L8"/>
<comment type="catalytic activity">
    <reaction evidence="16">
        <text>a CDP-1,2-diacyl-sn-glycerol + myo-inositol = a 1,2-diacyl-sn-glycero-3-phospho-(1D-myo-inositol) + CMP + H(+)</text>
        <dbReference type="Rhea" id="RHEA:11580"/>
        <dbReference type="ChEBI" id="CHEBI:15378"/>
        <dbReference type="ChEBI" id="CHEBI:17268"/>
        <dbReference type="ChEBI" id="CHEBI:57880"/>
        <dbReference type="ChEBI" id="CHEBI:58332"/>
        <dbReference type="ChEBI" id="CHEBI:60377"/>
        <dbReference type="EC" id="2.7.8.11"/>
    </reaction>
</comment>
<evidence type="ECO:0000256" key="17">
    <source>
        <dbReference type="RuleBase" id="RU003750"/>
    </source>
</evidence>
<keyword evidence="12 16" id="KW-0443">Lipid metabolism</keyword>
<evidence type="ECO:0000256" key="18">
    <source>
        <dbReference type="SAM" id="Phobius"/>
    </source>
</evidence>
<dbReference type="WBParaSite" id="ECPE_0001279001-mRNA-1">
    <property type="protein sequence ID" value="ECPE_0001279001-mRNA-1"/>
    <property type="gene ID" value="ECPE_0001279001"/>
</dbReference>
<evidence type="ECO:0000313" key="21">
    <source>
        <dbReference type="WBParaSite" id="ECPE_0001279001-mRNA-1"/>
    </source>
</evidence>
<evidence type="ECO:0000256" key="15">
    <source>
        <dbReference type="ARBA" id="ARBA00023264"/>
    </source>
</evidence>
<keyword evidence="11 18" id="KW-1133">Transmembrane helix</keyword>
<keyword evidence="13 16" id="KW-0472">Membrane</keyword>
<dbReference type="EC" id="2.7.8.11" evidence="5 16"/>
<dbReference type="GO" id="GO:0005794">
    <property type="term" value="C:Golgi apparatus"/>
    <property type="evidence" value="ECO:0007669"/>
    <property type="project" value="TreeGrafter"/>
</dbReference>
<keyword evidence="9" id="KW-0479">Metal-binding</keyword>
<dbReference type="InterPro" id="IPR014387">
    <property type="entry name" value="CDP_diag_ino_3_P_euk"/>
</dbReference>
<evidence type="ECO:0000256" key="9">
    <source>
        <dbReference type="ARBA" id="ARBA00022723"/>
    </source>
</evidence>
<evidence type="ECO:0000313" key="20">
    <source>
        <dbReference type="Proteomes" id="UP000272942"/>
    </source>
</evidence>
<keyword evidence="6 16" id="KW-0444">Lipid biosynthesis</keyword>
<evidence type="ECO:0000256" key="11">
    <source>
        <dbReference type="ARBA" id="ARBA00022989"/>
    </source>
</evidence>
<keyword evidence="15 16" id="KW-1208">Phospholipid metabolism</keyword>
<evidence type="ECO:0000256" key="6">
    <source>
        <dbReference type="ARBA" id="ARBA00022516"/>
    </source>
</evidence>
<comment type="cofactor">
    <cofactor evidence="2">
        <name>Mg(2+)</name>
        <dbReference type="ChEBI" id="CHEBI:18420"/>
    </cofactor>
</comment>
<feature type="transmembrane region" description="Helical" evidence="18">
    <location>
        <begin position="71"/>
        <end position="96"/>
    </location>
</feature>
<dbReference type="PROSITE" id="PS00379">
    <property type="entry name" value="CDP_ALCOHOL_P_TRANSF"/>
    <property type="match status" value="1"/>
</dbReference>
<comment type="similarity">
    <text evidence="4 16 17">Belongs to the CDP-alcohol phosphatidyltransferase class-I family.</text>
</comment>
<evidence type="ECO:0000256" key="13">
    <source>
        <dbReference type="ARBA" id="ARBA00023136"/>
    </source>
</evidence>
<evidence type="ECO:0000313" key="19">
    <source>
        <dbReference type="EMBL" id="VDP90025.1"/>
    </source>
</evidence>
<evidence type="ECO:0000256" key="16">
    <source>
        <dbReference type="PIRNR" id="PIRNR000848"/>
    </source>
</evidence>
<keyword evidence="7 16" id="KW-0808">Transferase</keyword>
<evidence type="ECO:0000256" key="5">
    <source>
        <dbReference type="ARBA" id="ARBA00013212"/>
    </source>
</evidence>
<dbReference type="EMBL" id="UZAN01053537">
    <property type="protein sequence ID" value="VDP90025.1"/>
    <property type="molecule type" value="Genomic_DNA"/>
</dbReference>
<dbReference type="Gene3D" id="1.20.120.1760">
    <property type="match status" value="1"/>
</dbReference>
<dbReference type="GO" id="GO:0003881">
    <property type="term" value="F:CDP-diacylglycerol-inositol 3-phosphatidyltransferase activity"/>
    <property type="evidence" value="ECO:0007669"/>
    <property type="project" value="UniProtKB-UniRule"/>
</dbReference>
<evidence type="ECO:0000256" key="1">
    <source>
        <dbReference type="ARBA" id="ARBA00001936"/>
    </source>
</evidence>
<evidence type="ECO:0000256" key="4">
    <source>
        <dbReference type="ARBA" id="ARBA00010441"/>
    </source>
</evidence>
<reference evidence="21" key="1">
    <citation type="submission" date="2016-06" db="UniProtKB">
        <authorList>
            <consortium name="WormBaseParasite"/>
        </authorList>
    </citation>
    <scope>IDENTIFICATION</scope>
</reference>
<gene>
    <name evidence="19" type="ORF">ECPE_LOCUS12753</name>
</gene>
<dbReference type="InterPro" id="IPR048254">
    <property type="entry name" value="CDP_ALCOHOL_P_TRANSF_CS"/>
</dbReference>
<dbReference type="GO" id="GO:0016020">
    <property type="term" value="C:membrane"/>
    <property type="evidence" value="ECO:0007669"/>
    <property type="project" value="UniProtKB-SubCell"/>
</dbReference>
<keyword evidence="20" id="KW-1185">Reference proteome</keyword>